<dbReference type="PANTHER" id="PTHR11830">
    <property type="entry name" value="40S RIBOSOMAL PROTEIN S3A"/>
    <property type="match status" value="1"/>
</dbReference>
<keyword evidence="13" id="KW-0862">Zinc</keyword>
<dbReference type="GO" id="GO:0046872">
    <property type="term" value="F:metal ion binding"/>
    <property type="evidence" value="ECO:0007669"/>
    <property type="project" value="UniProtKB-KW"/>
</dbReference>
<keyword evidence="11" id="KW-0378">Hydrolase</keyword>
<feature type="compositionally biased region" description="Low complexity" evidence="14">
    <location>
        <begin position="257"/>
        <end position="272"/>
    </location>
</feature>
<evidence type="ECO:0000313" key="16">
    <source>
        <dbReference type="EMBL" id="KAG5676122.1"/>
    </source>
</evidence>
<gene>
    <name evidence="16" type="ORF">PVAND_005975</name>
</gene>
<dbReference type="SMART" id="SM01052">
    <property type="entry name" value="CAP_GLY"/>
    <property type="match status" value="1"/>
</dbReference>
<keyword evidence="10" id="KW-0833">Ubl conjugation pathway</keyword>
<dbReference type="EMBL" id="JADBJN010000002">
    <property type="protein sequence ID" value="KAG5676122.1"/>
    <property type="molecule type" value="Genomic_DNA"/>
</dbReference>
<keyword evidence="12" id="KW-0788">Thiol protease</keyword>
<dbReference type="AlphaFoldDB" id="A0A9J6C277"/>
<evidence type="ECO:0000256" key="10">
    <source>
        <dbReference type="ARBA" id="ARBA00022786"/>
    </source>
</evidence>
<evidence type="ECO:0000256" key="3">
    <source>
        <dbReference type="ARBA" id="ARBA00004556"/>
    </source>
</evidence>
<comment type="caution">
    <text evidence="16">The sequence shown here is derived from an EMBL/GenBank/DDBJ whole genome shotgun (WGS) entry which is preliminary data.</text>
</comment>
<evidence type="ECO:0000256" key="14">
    <source>
        <dbReference type="SAM" id="MobiDB-lite"/>
    </source>
</evidence>
<evidence type="ECO:0000256" key="12">
    <source>
        <dbReference type="ARBA" id="ARBA00022807"/>
    </source>
</evidence>
<dbReference type="GO" id="GO:0004843">
    <property type="term" value="F:cysteine-type deubiquitinase activity"/>
    <property type="evidence" value="ECO:0007669"/>
    <property type="project" value="UniProtKB-EC"/>
</dbReference>
<comment type="similarity">
    <text evidence="4">Belongs to the peptidase C19 family.</text>
</comment>
<evidence type="ECO:0000256" key="8">
    <source>
        <dbReference type="ARBA" id="ARBA00022670"/>
    </source>
</evidence>
<accession>A0A9J6C277</accession>
<keyword evidence="9" id="KW-0479">Metal-binding</keyword>
<evidence type="ECO:0000256" key="4">
    <source>
        <dbReference type="ARBA" id="ARBA00009085"/>
    </source>
</evidence>
<organism evidence="16 17">
    <name type="scientific">Polypedilum vanderplanki</name>
    <name type="common">Sleeping chironomid midge</name>
    <dbReference type="NCBI Taxonomy" id="319348"/>
    <lineage>
        <taxon>Eukaryota</taxon>
        <taxon>Metazoa</taxon>
        <taxon>Ecdysozoa</taxon>
        <taxon>Arthropoda</taxon>
        <taxon>Hexapoda</taxon>
        <taxon>Insecta</taxon>
        <taxon>Pterygota</taxon>
        <taxon>Neoptera</taxon>
        <taxon>Endopterygota</taxon>
        <taxon>Diptera</taxon>
        <taxon>Nematocera</taxon>
        <taxon>Chironomoidea</taxon>
        <taxon>Chironomidae</taxon>
        <taxon>Chironominae</taxon>
        <taxon>Polypedilum</taxon>
        <taxon>Polypedilum</taxon>
    </lineage>
</organism>
<proteinExistence type="inferred from homology"/>
<name>A0A9J6C277_POLVA</name>
<dbReference type="Pfam" id="PF01302">
    <property type="entry name" value="CAP_GLY"/>
    <property type="match status" value="1"/>
</dbReference>
<feature type="region of interest" description="Disordered" evidence="14">
    <location>
        <begin position="353"/>
        <end position="375"/>
    </location>
</feature>
<comment type="catalytic activity">
    <reaction evidence="1">
        <text>Thiol-dependent hydrolysis of ester, thioester, amide, peptide and isopeptide bonds formed by the C-terminal Gly of ubiquitin (a 76-residue protein attached to proteins as an intracellular targeting signal).</text>
        <dbReference type="EC" id="3.4.19.12"/>
    </reaction>
</comment>
<dbReference type="InterPro" id="IPR036859">
    <property type="entry name" value="CAP-Gly_dom_sf"/>
</dbReference>
<dbReference type="Gene3D" id="3.90.70.10">
    <property type="entry name" value="Cysteine proteinases"/>
    <property type="match status" value="1"/>
</dbReference>
<evidence type="ECO:0000256" key="7">
    <source>
        <dbReference type="ARBA" id="ARBA00022553"/>
    </source>
</evidence>
<keyword evidence="8" id="KW-0645">Protease</keyword>
<sequence length="1061" mass="119607">MNKYKDTTMELSSPYAIVIEDRAHAILNIPDAGPEHNIELCRGTMIEIIKPSSQNYYTIMIHDYHQKNLAFENNLYKIKASVFCIVPKEIWPFLIAITDSIDRANISMDEAFIDYILNLRIKGFVSVNSQYFGMCPIRQSLQFLPDREPRDKSNEYNCIIRYIGPVKEIGPGYFFGLELLNLNKGHSPQELEIKSFSKNYIDCDSNLAFILPVNFIRKPKGLKKNSTRSAIGNILCGLKEKVKPQKNTLTRHSYIDSSVTDSASERSSSSTSKRPLTPELVNDNKNGMMNVNKFPSSISSPNLAKQDSASSSTTSGSARVISNSGFDLINLSEDYSQIVAERESKMEERRMLGSRGTQTLSGGSNNIESRTTPKSNRKKAMLLPAPNREIKPSTILRLEDRDLIVIDKQDIKEAVRNESDVIIVDPPTLPQTPSDNHTELSDILGSEWPESAGATASILNSDKKSNNISPSAISSNGYRSIERNKSANIASHFNSSKTRYESQNGYKRNINGRQYENLDQDSVSSSDQISECLVPSPLIDIPGTALELGSLVEVALENGKINLHGVIRWIGQKHQDHDYKMPNGYNNTSSNNCNELVVGVELDEPCNDRGLRLTDGVYNGQRCFRCPDRRAIFVSPKQCTKDRRFIDEVGSKASTIRSTTPSDGKAFGADCPIIEGSISALKFVNYDDLEAHCGKFKGIQGHHNSCYLDATLFAMFTFTSVFDSVLFRPREPEDNDQYEEVQRVLREEIVNPLRKNLFVRADRVMKLRKLLDKLTSVKGLINEEKDPEEFLNSLLAQILRAEPFLKLSSGLDAYFYQLFIEKDEKLTLPTVQQLFEQSFLTSDIKLKEVPSCLIIQMPRFGKNFKTYPRILPSQVLDVTDIIEDSPRQCTICGTLAEFECKECFGVLQTGSGLESTAFCKKCLQTAHSHHKRQNHTPKALSIPHDFKILSEYNQVPRLFMELFAVICIETSHYVAFVKAGSGLDSPWVFFDSMADRKGEQNGYNIPEMIPVPDLPLWLSEDGARQLHEANLHDKHLPPFAKRLLCDASLMLYQSTEMMMYR</sequence>
<protein>
    <recommendedName>
        <fullName evidence="5">ubiquitinyl hydrolase 1</fullName>
        <ecNumber evidence="5">3.4.19.12</ecNumber>
    </recommendedName>
</protein>
<dbReference type="SUPFAM" id="SSF74924">
    <property type="entry name" value="Cap-Gly domain"/>
    <property type="match status" value="1"/>
</dbReference>
<evidence type="ECO:0000313" key="17">
    <source>
        <dbReference type="Proteomes" id="UP001107558"/>
    </source>
</evidence>
<evidence type="ECO:0000256" key="13">
    <source>
        <dbReference type="ARBA" id="ARBA00022833"/>
    </source>
</evidence>
<dbReference type="Pfam" id="PF00443">
    <property type="entry name" value="UCH"/>
    <property type="match status" value="1"/>
</dbReference>
<feature type="region of interest" description="Disordered" evidence="14">
    <location>
        <begin position="247"/>
        <end position="318"/>
    </location>
</feature>
<feature type="compositionally biased region" description="Polar residues" evidence="14">
    <location>
        <begin position="283"/>
        <end position="307"/>
    </location>
</feature>
<evidence type="ECO:0000256" key="2">
    <source>
        <dbReference type="ARBA" id="ARBA00004300"/>
    </source>
</evidence>
<evidence type="ECO:0000256" key="9">
    <source>
        <dbReference type="ARBA" id="ARBA00022723"/>
    </source>
</evidence>
<dbReference type="SUPFAM" id="SSF54001">
    <property type="entry name" value="Cysteine proteinases"/>
    <property type="match status" value="1"/>
</dbReference>
<keyword evidence="17" id="KW-1185">Reference proteome</keyword>
<dbReference type="PROSITE" id="PS50235">
    <property type="entry name" value="USP_3"/>
    <property type="match status" value="1"/>
</dbReference>
<dbReference type="EC" id="3.4.19.12" evidence="5"/>
<dbReference type="InterPro" id="IPR001394">
    <property type="entry name" value="Peptidase_C19_UCH"/>
</dbReference>
<dbReference type="GO" id="GO:0006508">
    <property type="term" value="P:proteolysis"/>
    <property type="evidence" value="ECO:0007669"/>
    <property type="project" value="UniProtKB-KW"/>
</dbReference>
<feature type="compositionally biased region" description="Low complexity" evidence="14">
    <location>
        <begin position="308"/>
        <end position="318"/>
    </location>
</feature>
<evidence type="ECO:0000256" key="5">
    <source>
        <dbReference type="ARBA" id="ARBA00012759"/>
    </source>
</evidence>
<evidence type="ECO:0000259" key="15">
    <source>
        <dbReference type="PROSITE" id="PS50235"/>
    </source>
</evidence>
<dbReference type="GO" id="GO:0048471">
    <property type="term" value="C:perinuclear region of cytoplasm"/>
    <property type="evidence" value="ECO:0007669"/>
    <property type="project" value="UniProtKB-SubCell"/>
</dbReference>
<reference evidence="16" key="1">
    <citation type="submission" date="2021-03" db="EMBL/GenBank/DDBJ databases">
        <title>Chromosome level genome of the anhydrobiotic midge Polypedilum vanderplanki.</title>
        <authorList>
            <person name="Yoshida Y."/>
            <person name="Kikawada T."/>
            <person name="Gusev O."/>
        </authorList>
    </citation>
    <scope>NUCLEOTIDE SEQUENCE</scope>
    <source>
        <strain evidence="16">NIAS01</strain>
        <tissue evidence="16">Whole body or cell culture</tissue>
    </source>
</reference>
<keyword evidence="7" id="KW-0597">Phosphoprotein</keyword>
<dbReference type="FunFam" id="3.90.70.10:FF:000009">
    <property type="entry name" value="Putative ubiquitin carboxyl-terminal hydrolase CYLD"/>
    <property type="match status" value="1"/>
</dbReference>
<dbReference type="InterPro" id="IPR000938">
    <property type="entry name" value="CAP-Gly_domain"/>
</dbReference>
<dbReference type="Gene3D" id="2.30.30.190">
    <property type="entry name" value="CAP Gly-rich-like domain"/>
    <property type="match status" value="1"/>
</dbReference>
<dbReference type="InterPro" id="IPR038765">
    <property type="entry name" value="Papain-like_cys_pep_sf"/>
</dbReference>
<dbReference type="GO" id="GO:0005813">
    <property type="term" value="C:centrosome"/>
    <property type="evidence" value="ECO:0007669"/>
    <property type="project" value="UniProtKB-SubCell"/>
</dbReference>
<evidence type="ECO:0000256" key="1">
    <source>
        <dbReference type="ARBA" id="ARBA00000707"/>
    </source>
</evidence>
<dbReference type="Proteomes" id="UP001107558">
    <property type="component" value="Chromosome 2"/>
</dbReference>
<dbReference type="GO" id="GO:0016579">
    <property type="term" value="P:protein deubiquitination"/>
    <property type="evidence" value="ECO:0007669"/>
    <property type="project" value="InterPro"/>
</dbReference>
<dbReference type="InterPro" id="IPR028889">
    <property type="entry name" value="USP"/>
</dbReference>
<evidence type="ECO:0000256" key="11">
    <source>
        <dbReference type="ARBA" id="ARBA00022801"/>
    </source>
</evidence>
<feature type="domain" description="USP" evidence="15">
    <location>
        <begin position="697"/>
        <end position="1021"/>
    </location>
</feature>
<feature type="compositionally biased region" description="Polar residues" evidence="14">
    <location>
        <begin position="355"/>
        <end position="374"/>
    </location>
</feature>
<keyword evidence="6" id="KW-0963">Cytoplasm</keyword>
<dbReference type="OrthoDB" id="6287070at2759"/>
<evidence type="ECO:0000256" key="6">
    <source>
        <dbReference type="ARBA" id="ARBA00022490"/>
    </source>
</evidence>
<comment type="subcellular location">
    <subcellularLocation>
        <location evidence="2">Cytoplasm</location>
        <location evidence="2">Cytoskeleton</location>
        <location evidence="2">Microtubule organizing center</location>
        <location evidence="2">Centrosome</location>
    </subcellularLocation>
    <subcellularLocation>
        <location evidence="3">Cytoplasm</location>
        <location evidence="3">Perinuclear region</location>
    </subcellularLocation>
</comment>